<protein>
    <submittedName>
        <fullName evidence="1">Disease resistance RPP13-like protein 1</fullName>
    </submittedName>
</protein>
<proteinExistence type="predicted"/>
<keyword evidence="2" id="KW-1185">Reference proteome</keyword>
<evidence type="ECO:0000313" key="2">
    <source>
        <dbReference type="Proteomes" id="UP001060215"/>
    </source>
</evidence>
<dbReference type="Proteomes" id="UP001060215">
    <property type="component" value="Chromosome 1"/>
</dbReference>
<name>A0ACC0ITM9_9ERIC</name>
<comment type="caution">
    <text evidence="1">The sequence shown here is derived from an EMBL/GenBank/DDBJ whole genome shotgun (WGS) entry which is preliminary data.</text>
</comment>
<organism evidence="1 2">
    <name type="scientific">Camellia lanceoleosa</name>
    <dbReference type="NCBI Taxonomy" id="1840588"/>
    <lineage>
        <taxon>Eukaryota</taxon>
        <taxon>Viridiplantae</taxon>
        <taxon>Streptophyta</taxon>
        <taxon>Embryophyta</taxon>
        <taxon>Tracheophyta</taxon>
        <taxon>Spermatophyta</taxon>
        <taxon>Magnoliopsida</taxon>
        <taxon>eudicotyledons</taxon>
        <taxon>Gunneridae</taxon>
        <taxon>Pentapetalae</taxon>
        <taxon>asterids</taxon>
        <taxon>Ericales</taxon>
        <taxon>Theaceae</taxon>
        <taxon>Camellia</taxon>
    </lineage>
</organism>
<evidence type="ECO:0000313" key="1">
    <source>
        <dbReference type="EMBL" id="KAI8028990.1"/>
    </source>
</evidence>
<dbReference type="EMBL" id="CM045758">
    <property type="protein sequence ID" value="KAI8028990.1"/>
    <property type="molecule type" value="Genomic_DNA"/>
</dbReference>
<sequence>MAIGELLIAASIKFLFEKLATLASAELSNFARGFGGERRIRTLLTKWSRTLEEIEAVLVDADEKQIFERGIKIWLEDLQDLAYDVDDILDEFSTEALRPKSMITTKVRALIPTNIIKLDEITTRFQDLLERRTVLGLQKVGSSSNAGTSAKAWQRPPTTCLMNEPSVYGRDEDKKKIIELLLLGVEESSNCNIGVVPIVGMGGVGKTTLAQMVYNDDMVGKHFEIKAWVCVSEDFDITRVTKAILESVTSQPCNFDTLDQVQVQLKQILDGKKFLIVLDDFWNKKHSDWSSLKSPLNDGARGSKVMVTTRNTDVALMLGTVKYHHLKQLSMDDCWLVFAQNAFENTIMEASPNLVSIGRKIVEKCGGLPLAARTLGGLLRCKLRDDEWEDVLNSKMWELSDQESDILPALRLSYHHLPSHLKKCFAYCSILPKNFIYHEKAIVLLWMAEGFIQEPAEKGKKQMEDLGLEYFRELLSRSFFQPSTSGESSEFVMHDLINDLAQFVAGKICFRLEDKSKVNEQYKNLREARHSSHRLDKYCSIKKFEAFYDAKHLRTFLPCGAYYGEAYLTSSVLHDLLPKLTRLRVLSMSGYKISELPSSIGHSKHLRYLNLSHALLCSLPESLCTLFNLQTLILRYCIHMKKLPSDTGNLINLRHLNVTGANSLQEMPQKIGQLTSLQTLSNFIVSKGNGFMIRELGNLIHLRGALCISGLDNVVDVVDAKAAKLNEKQGLDELLMEWGNTNSEDSRNEKVELEVLDMLQPHKKVKVLSISGYYGPIFPTWVGDPRFSNMVRLVLQNFEKCTCLPPLGQLPSLAKLQIRGMKRVENVGLEFYGWGCSNPFPALETLCFWDMPEWEDWSPFEVDEEIQAFARLSELSIRSCPKLLGKLPNSLPCLRKLEIQKCPRLLVEWLPSPTMLHQKRNTLHFSSVSSLSLSDVSILDSIPNREVGDEVLATAAHKHLSSVTDMRIENIQNLTCLPKWFFHGFTGLEELRIRNCEKLTTLWQNEVRLQHKPPTPALRHLEIENCPQLISLFEEEEVEGKDGPQLQRQQLEQEGPPYLMGLMYLGIDNCKKLEKLPEGLHALKCLQKMKVQNCSSLTYLLSRGGLPAALEELDIAHLSKLESLLAEEGMKISCPSLKSIRINACKNLKSLPDAMHSSNNNEFKNISLVDIRGCEDMGSLPEGWFRFATSNLRDLLIYDCKKLEALPYDLSSLQELKVWKCPAGIVSNWSSLTNLCSLVIDTIMIGKPPSEWGLHRLPSLRKLLLNGLKDYRWESISEDGMLLPTSLTGLSLQYFPNLEKLSFKDFQDLTSLEILYIYDCRKLTSLPKEGLPPSLLHLLIQDCPKFASFPEQGLPPSLLGLMIEGCPILKQRCQKGKGRYWRFISHIPRVDIDDKFIFVPSCC</sequence>
<gene>
    <name evidence="1" type="ORF">LOK49_LG01G02523</name>
</gene>
<reference evidence="1 2" key="1">
    <citation type="journal article" date="2022" name="Plant J.">
        <title>Chromosome-level genome of Camellia lanceoleosa provides a valuable resource for understanding genome evolution and self-incompatibility.</title>
        <authorList>
            <person name="Gong W."/>
            <person name="Xiao S."/>
            <person name="Wang L."/>
            <person name="Liao Z."/>
            <person name="Chang Y."/>
            <person name="Mo W."/>
            <person name="Hu G."/>
            <person name="Li W."/>
            <person name="Zhao G."/>
            <person name="Zhu H."/>
            <person name="Hu X."/>
            <person name="Ji K."/>
            <person name="Xiang X."/>
            <person name="Song Q."/>
            <person name="Yuan D."/>
            <person name="Jin S."/>
            <person name="Zhang L."/>
        </authorList>
    </citation>
    <scope>NUCLEOTIDE SEQUENCE [LARGE SCALE GENOMIC DNA]</scope>
    <source>
        <strain evidence="1">SQ_2022a</strain>
    </source>
</reference>
<accession>A0ACC0ITM9</accession>